<proteinExistence type="predicted"/>
<evidence type="ECO:0000313" key="2">
    <source>
        <dbReference type="EMBL" id="GAX76916.1"/>
    </source>
</evidence>
<dbReference type="InterPro" id="IPR011051">
    <property type="entry name" value="RmlC_Cupin_sf"/>
</dbReference>
<dbReference type="SUPFAM" id="SSF51182">
    <property type="entry name" value="RmlC-like cupins"/>
    <property type="match status" value="1"/>
</dbReference>
<accession>A0A250X1I9</accession>
<name>A0A250X1I9_9CHLO</name>
<reference evidence="2 3" key="1">
    <citation type="submission" date="2017-08" db="EMBL/GenBank/DDBJ databases">
        <title>Acidophilic green algal genome provides insights into adaptation to an acidic environment.</title>
        <authorList>
            <person name="Hirooka S."/>
            <person name="Hirose Y."/>
            <person name="Kanesaki Y."/>
            <person name="Higuchi S."/>
            <person name="Fujiwara T."/>
            <person name="Onuma R."/>
            <person name="Era A."/>
            <person name="Ohbayashi R."/>
            <person name="Uzuka A."/>
            <person name="Nozaki H."/>
            <person name="Yoshikawa H."/>
            <person name="Miyagishima S.Y."/>
        </authorList>
    </citation>
    <scope>NUCLEOTIDE SEQUENCE [LARGE SCALE GENOMIC DNA]</scope>
    <source>
        <strain evidence="2 3">NIES-2499</strain>
    </source>
</reference>
<sequence>MAVKRLKRFGPGLTGLKPDAVTQQEDLAPGSLMPDERSCEEASRTVQNGDLTCGTWAASAHTCKSAPYPVDEFCYILEGVVYITTYEDKEVHIFKAGEAFWIDKGTVLEWKQLGVVRKYYVIHAEQEEDMQTLPHGSTFKQSSPISKL</sequence>
<organism evidence="2 3">
    <name type="scientific">Chlamydomonas eustigma</name>
    <dbReference type="NCBI Taxonomy" id="1157962"/>
    <lineage>
        <taxon>Eukaryota</taxon>
        <taxon>Viridiplantae</taxon>
        <taxon>Chlorophyta</taxon>
        <taxon>core chlorophytes</taxon>
        <taxon>Chlorophyceae</taxon>
        <taxon>CS clade</taxon>
        <taxon>Chlamydomonadales</taxon>
        <taxon>Chlamydomonadaceae</taxon>
        <taxon>Chlamydomonas</taxon>
    </lineage>
</organism>
<dbReference type="Gene3D" id="2.60.120.10">
    <property type="entry name" value="Jelly Rolls"/>
    <property type="match status" value="1"/>
</dbReference>
<comment type="caution">
    <text evidence="2">The sequence shown here is derived from an EMBL/GenBank/DDBJ whole genome shotgun (WGS) entry which is preliminary data.</text>
</comment>
<evidence type="ECO:0000313" key="3">
    <source>
        <dbReference type="Proteomes" id="UP000232323"/>
    </source>
</evidence>
<feature type="domain" description="(S)-ureidoglycine aminohydrolase cupin" evidence="1">
    <location>
        <begin position="52"/>
        <end position="120"/>
    </location>
</feature>
<dbReference type="Proteomes" id="UP000232323">
    <property type="component" value="Unassembled WGS sequence"/>
</dbReference>
<evidence type="ECO:0000259" key="1">
    <source>
        <dbReference type="Pfam" id="PF05899"/>
    </source>
</evidence>
<protein>
    <recommendedName>
        <fullName evidence="1">(S)-ureidoglycine aminohydrolase cupin domain-containing protein</fullName>
    </recommendedName>
</protein>
<gene>
    <name evidence="2" type="ORF">CEUSTIGMA_g4362.t1</name>
</gene>
<dbReference type="InterPro" id="IPR008579">
    <property type="entry name" value="UGlyAH_Cupin_dom"/>
</dbReference>
<dbReference type="PANTHER" id="PTHR40943">
    <property type="entry name" value="CYTOPLASMIC PROTEIN-RELATED"/>
    <property type="match status" value="1"/>
</dbReference>
<dbReference type="Pfam" id="PF05899">
    <property type="entry name" value="Cupin_3"/>
    <property type="match status" value="1"/>
</dbReference>
<dbReference type="AlphaFoldDB" id="A0A250X1I9"/>
<keyword evidence="3" id="KW-1185">Reference proteome</keyword>
<dbReference type="PANTHER" id="PTHR40943:SF1">
    <property type="entry name" value="CYTOPLASMIC PROTEIN"/>
    <property type="match status" value="1"/>
</dbReference>
<dbReference type="InterPro" id="IPR014710">
    <property type="entry name" value="RmlC-like_jellyroll"/>
</dbReference>
<dbReference type="EMBL" id="BEGY01000020">
    <property type="protein sequence ID" value="GAX76916.1"/>
    <property type="molecule type" value="Genomic_DNA"/>
</dbReference>